<dbReference type="Proteomes" id="UP000198896">
    <property type="component" value="Unassembled WGS sequence"/>
</dbReference>
<sequence length="111" mass="12057">MRFDYTKIEEKALPHFKGGEKELNAKMFADANNKILLGRLVPGATVGEHKHEGSSEIIFGLSGKGYIVCDGEKEVLESGVACYCPEGSTHTVINDGTEDLTFFAVVPEHGK</sequence>
<dbReference type="GO" id="GO:0046872">
    <property type="term" value="F:metal ion binding"/>
    <property type="evidence" value="ECO:0007669"/>
    <property type="project" value="UniProtKB-KW"/>
</dbReference>
<dbReference type="OrthoDB" id="9797047at2"/>
<dbReference type="InterPro" id="IPR013096">
    <property type="entry name" value="Cupin_2"/>
</dbReference>
<feature type="domain" description="Cupin type-2" evidence="2">
    <location>
        <begin position="39"/>
        <end position="105"/>
    </location>
</feature>
<dbReference type="InterPro" id="IPR011051">
    <property type="entry name" value="RmlC_Cupin_sf"/>
</dbReference>
<evidence type="ECO:0000259" key="2">
    <source>
        <dbReference type="Pfam" id="PF07883"/>
    </source>
</evidence>
<dbReference type="PANTHER" id="PTHR35848:SF6">
    <property type="entry name" value="CUPIN TYPE-2 DOMAIN-CONTAINING PROTEIN"/>
    <property type="match status" value="1"/>
</dbReference>
<gene>
    <name evidence="3" type="ORF">SAMN05216245_10435</name>
</gene>
<dbReference type="InterPro" id="IPR051610">
    <property type="entry name" value="GPI/OXD"/>
</dbReference>
<organism evidence="3 4">
    <name type="scientific">Succiniclasticum ruminis DSM 9236</name>
    <dbReference type="NCBI Taxonomy" id="1123323"/>
    <lineage>
        <taxon>Bacteria</taxon>
        <taxon>Bacillati</taxon>
        <taxon>Bacillota</taxon>
        <taxon>Negativicutes</taxon>
        <taxon>Acidaminococcales</taxon>
        <taxon>Acidaminococcaceae</taxon>
        <taxon>Succiniclasticum</taxon>
    </lineage>
</organism>
<name>A0A1I1ZM79_9FIRM</name>
<keyword evidence="1" id="KW-0479">Metal-binding</keyword>
<dbReference type="EMBL" id="FONL01000004">
    <property type="protein sequence ID" value="SFE32817.1"/>
    <property type="molecule type" value="Genomic_DNA"/>
</dbReference>
<dbReference type="InterPro" id="IPR014710">
    <property type="entry name" value="RmlC-like_jellyroll"/>
</dbReference>
<keyword evidence="4" id="KW-1185">Reference proteome</keyword>
<evidence type="ECO:0000256" key="1">
    <source>
        <dbReference type="ARBA" id="ARBA00022723"/>
    </source>
</evidence>
<dbReference type="STRING" id="1123323.SAMN05216245_10435"/>
<evidence type="ECO:0000313" key="4">
    <source>
        <dbReference type="Proteomes" id="UP000198896"/>
    </source>
</evidence>
<protein>
    <submittedName>
        <fullName evidence="3">Cupin domain-containing protein</fullName>
    </submittedName>
</protein>
<dbReference type="Pfam" id="PF07883">
    <property type="entry name" value="Cupin_2"/>
    <property type="match status" value="1"/>
</dbReference>
<proteinExistence type="predicted"/>
<evidence type="ECO:0000313" key="3">
    <source>
        <dbReference type="EMBL" id="SFE32817.1"/>
    </source>
</evidence>
<dbReference type="Gene3D" id="2.60.120.10">
    <property type="entry name" value="Jelly Rolls"/>
    <property type="match status" value="1"/>
</dbReference>
<dbReference type="SUPFAM" id="SSF51182">
    <property type="entry name" value="RmlC-like cupins"/>
    <property type="match status" value="1"/>
</dbReference>
<accession>A0A1I1ZM79</accession>
<reference evidence="3 4" key="1">
    <citation type="submission" date="2016-10" db="EMBL/GenBank/DDBJ databases">
        <authorList>
            <person name="de Groot N.N."/>
        </authorList>
    </citation>
    <scope>NUCLEOTIDE SEQUENCE [LARGE SCALE GENOMIC DNA]</scope>
    <source>
        <strain evidence="3 4">DSM 9236</strain>
    </source>
</reference>
<dbReference type="PANTHER" id="PTHR35848">
    <property type="entry name" value="OXALATE-BINDING PROTEIN"/>
    <property type="match status" value="1"/>
</dbReference>
<dbReference type="AlphaFoldDB" id="A0A1I1ZM79"/>